<evidence type="ECO:0000256" key="2">
    <source>
        <dbReference type="ARBA" id="ARBA00012438"/>
    </source>
</evidence>
<keyword evidence="3" id="KW-0597">Phosphoprotein</keyword>
<name>A0ABU8MB07_9PSEU</name>
<evidence type="ECO:0000256" key="8">
    <source>
        <dbReference type="ARBA" id="ARBA00023012"/>
    </source>
</evidence>
<reference evidence="12 13" key="1">
    <citation type="submission" date="2024-03" db="EMBL/GenBank/DDBJ databases">
        <title>Actinomycetospora sp. OC33-EN07, a novel actinomycete isolated from wild orchid (Aerides multiflora).</title>
        <authorList>
            <person name="Suriyachadkun C."/>
        </authorList>
    </citation>
    <scope>NUCLEOTIDE SEQUENCE [LARGE SCALE GENOMIC DNA]</scope>
    <source>
        <strain evidence="12 13">OC33-EN07</strain>
    </source>
</reference>
<dbReference type="EC" id="2.7.13.3" evidence="2"/>
<sequence length="1211" mass="126558">MTATTVPTQPATVAARAGGPRPATLGWGLLLALTSLFSFVWLGLGAVIAVAAYVPGLAAPDAAEGTWARAITDAAARSEPAGQALVDYVLSVAAIVLAVALMRRAPRWWVARWMVVALVGSAGAFNLQAHAAAAAARDAVGVEIGGVHQVVLHAVACLAFVVALLLHPTGRPGVDMRTTTGRLVVAAGSVGLLVVGFGTALLPHTVSCVLFFGAVVPGAGLIALTHRQRSGRLTSEQRTQVRLVVSVLIAAVVTTAVLGLMTVVLLVFGRPGLELVDPTAHGTHAPTGPLFWSSRLASVAIPVAVLLAADRPRLWSAERRFGRGLALALLVVLAGGTVVIVEAALAGFLGGVAALVIAILVGAGLYPVLSERIERTVDQLLYGRRPTPYSALAGIVALTGPGEEEGPDVAAIAEAVGVGLGARWCRLTVTRPGLRDRTYQWAAPGVEGEPDEGTEVTVRRGDERIGTLAVDRGAGAGLDADRRRLLGDIADSLTPVLEASRLGIDLERQLRAARAHAEHIAASRRQVVAEMDHERRTIERDLHDGAQHHLVSLRLGLGLVEHHVRAGRVEKARERLADALERIATAESKLAETATGVSSLVLSERGIVPALTADFHGVHPPVLLSSELAEGRRFDGDVEAAVYFCCLEAVNNARKHAPGATVTVRFSESAGPSGSQLRFVVRDDGPGFDPASLGGAAGKGMRNLSARIVRIGGGISLDSAPGRGTTVEGHVPVAPATDEPAAAPPPEPLSDADTSTVGPSLLDPRTLTLAALTERPPSRTAPVIRAASSSGPEPAATDVVGVAGAVSAPDADARTMTVRRPDAEEPPEEPAEEPAPAVPDVVDEPEAPEETEPAGPESETDEPESETGEPESETGEPDAEAEPEPEETPEPPRGRENGQDRDDGLDTASTPDGTPDTAPGPISQDAPEPRREPVTALTPLAVVPGPPQPIRPPVAGAPSRAGRMLLDRVREILDEARSAWPGGPQAARIAEMRTRLEGALRLAVRSSVGPAPAPTLRSMLGEHLARGTVVVDDARPDGVVMLTDVGGPGPRPPLPHALVAAGTPQRSAAAVERRLVARSDVLRARTAVEALDVFLRATPRDPRTDRLRYRLEGLRVGNHALVEVELLARPPSLAPADQERAERLWGGDGDLPHLRLNLPPDADPSALAEALEAERRFWQVRLAHPASTRGLRITSEAALRTCDELQGRLGR</sequence>
<keyword evidence="4" id="KW-0808">Transferase</keyword>
<feature type="transmembrane region" description="Helical" evidence="10">
    <location>
        <begin position="321"/>
        <end position="341"/>
    </location>
</feature>
<feature type="transmembrane region" description="Helical" evidence="10">
    <location>
        <begin position="147"/>
        <end position="167"/>
    </location>
</feature>
<keyword evidence="10" id="KW-1133">Transmembrane helix</keyword>
<dbReference type="EMBL" id="JBBEGM010000012">
    <property type="protein sequence ID" value="MEJ2864550.1"/>
    <property type="molecule type" value="Genomic_DNA"/>
</dbReference>
<proteinExistence type="predicted"/>
<dbReference type="CDD" id="cd16917">
    <property type="entry name" value="HATPase_UhpB-NarQ-NarX-like"/>
    <property type="match status" value="1"/>
</dbReference>
<evidence type="ECO:0000256" key="7">
    <source>
        <dbReference type="ARBA" id="ARBA00022840"/>
    </source>
</evidence>
<feature type="transmembrane region" description="Helical" evidence="10">
    <location>
        <begin position="204"/>
        <end position="224"/>
    </location>
</feature>
<feature type="compositionally biased region" description="Basic and acidic residues" evidence="9">
    <location>
        <begin position="890"/>
        <end position="904"/>
    </location>
</feature>
<feature type="compositionally biased region" description="Low complexity" evidence="9">
    <location>
        <begin position="731"/>
        <end position="741"/>
    </location>
</feature>
<feature type="compositionally biased region" description="Low complexity" evidence="9">
    <location>
        <begin position="794"/>
        <end position="810"/>
    </location>
</feature>
<dbReference type="Proteomes" id="UP001369736">
    <property type="component" value="Unassembled WGS sequence"/>
</dbReference>
<comment type="catalytic activity">
    <reaction evidence="1">
        <text>ATP + protein L-histidine = ADP + protein N-phospho-L-histidine.</text>
        <dbReference type="EC" id="2.7.13.3"/>
    </reaction>
</comment>
<keyword evidence="7 12" id="KW-0067">ATP-binding</keyword>
<organism evidence="12 13">
    <name type="scientific">Actinomycetospora flava</name>
    <dbReference type="NCBI Taxonomy" id="3129232"/>
    <lineage>
        <taxon>Bacteria</taxon>
        <taxon>Bacillati</taxon>
        <taxon>Actinomycetota</taxon>
        <taxon>Actinomycetes</taxon>
        <taxon>Pseudonocardiales</taxon>
        <taxon>Pseudonocardiaceae</taxon>
        <taxon>Actinomycetospora</taxon>
    </lineage>
</organism>
<keyword evidence="5" id="KW-0547">Nucleotide-binding</keyword>
<evidence type="ECO:0000259" key="11">
    <source>
        <dbReference type="SMART" id="SM00387"/>
    </source>
</evidence>
<feature type="compositionally biased region" description="Acidic residues" evidence="9">
    <location>
        <begin position="841"/>
        <end position="889"/>
    </location>
</feature>
<keyword evidence="13" id="KW-1185">Reference proteome</keyword>
<dbReference type="InterPro" id="IPR050482">
    <property type="entry name" value="Sensor_HK_TwoCompSys"/>
</dbReference>
<dbReference type="SMART" id="SM00387">
    <property type="entry name" value="HATPase_c"/>
    <property type="match status" value="1"/>
</dbReference>
<evidence type="ECO:0000256" key="5">
    <source>
        <dbReference type="ARBA" id="ARBA00022741"/>
    </source>
</evidence>
<accession>A0ABU8MB07</accession>
<feature type="transmembrane region" description="Helical" evidence="10">
    <location>
        <begin position="244"/>
        <end position="269"/>
    </location>
</feature>
<dbReference type="PANTHER" id="PTHR24421:SF10">
    <property type="entry name" value="NITRATE_NITRITE SENSOR PROTEIN NARQ"/>
    <property type="match status" value="1"/>
</dbReference>
<comment type="caution">
    <text evidence="12">The sequence shown here is derived from an EMBL/GenBank/DDBJ whole genome shotgun (WGS) entry which is preliminary data.</text>
</comment>
<evidence type="ECO:0000256" key="6">
    <source>
        <dbReference type="ARBA" id="ARBA00022777"/>
    </source>
</evidence>
<dbReference type="InterPro" id="IPR011712">
    <property type="entry name" value="Sig_transdc_His_kin_sub3_dim/P"/>
</dbReference>
<dbReference type="Gene3D" id="3.30.565.10">
    <property type="entry name" value="Histidine kinase-like ATPase, C-terminal domain"/>
    <property type="match status" value="1"/>
</dbReference>
<feature type="transmembrane region" description="Helical" evidence="10">
    <location>
        <begin position="29"/>
        <end position="54"/>
    </location>
</feature>
<evidence type="ECO:0000256" key="10">
    <source>
        <dbReference type="SAM" id="Phobius"/>
    </source>
</evidence>
<gene>
    <name evidence="12" type="ORF">WCD58_25570</name>
</gene>
<feature type="transmembrane region" description="Helical" evidence="10">
    <location>
        <begin position="347"/>
        <end position="369"/>
    </location>
</feature>
<keyword evidence="6" id="KW-0418">Kinase</keyword>
<evidence type="ECO:0000256" key="4">
    <source>
        <dbReference type="ARBA" id="ARBA00022679"/>
    </source>
</evidence>
<evidence type="ECO:0000256" key="9">
    <source>
        <dbReference type="SAM" id="MobiDB-lite"/>
    </source>
</evidence>
<dbReference type="PANTHER" id="PTHR24421">
    <property type="entry name" value="NITRATE/NITRITE SENSOR PROTEIN NARX-RELATED"/>
    <property type="match status" value="1"/>
</dbReference>
<evidence type="ECO:0000256" key="1">
    <source>
        <dbReference type="ARBA" id="ARBA00000085"/>
    </source>
</evidence>
<dbReference type="Pfam" id="PF07730">
    <property type="entry name" value="HisKA_3"/>
    <property type="match status" value="1"/>
</dbReference>
<dbReference type="SUPFAM" id="SSF55874">
    <property type="entry name" value="ATPase domain of HSP90 chaperone/DNA topoisomerase II/histidine kinase"/>
    <property type="match status" value="1"/>
</dbReference>
<feature type="region of interest" description="Disordered" evidence="9">
    <location>
        <begin position="715"/>
        <end position="935"/>
    </location>
</feature>
<dbReference type="Gene3D" id="1.20.5.1930">
    <property type="match status" value="1"/>
</dbReference>
<evidence type="ECO:0000313" key="13">
    <source>
        <dbReference type="Proteomes" id="UP001369736"/>
    </source>
</evidence>
<protein>
    <recommendedName>
        <fullName evidence="2">histidine kinase</fullName>
        <ecNumber evidence="2">2.7.13.3</ecNumber>
    </recommendedName>
</protein>
<evidence type="ECO:0000256" key="3">
    <source>
        <dbReference type="ARBA" id="ARBA00022553"/>
    </source>
</evidence>
<keyword evidence="10" id="KW-0472">Membrane</keyword>
<feature type="transmembrane region" description="Helical" evidence="10">
    <location>
        <begin position="85"/>
        <end position="102"/>
    </location>
</feature>
<dbReference type="InterPro" id="IPR003594">
    <property type="entry name" value="HATPase_dom"/>
</dbReference>
<keyword evidence="8" id="KW-0902">Two-component regulatory system</keyword>
<feature type="transmembrane region" description="Helical" evidence="10">
    <location>
        <begin position="109"/>
        <end position="127"/>
    </location>
</feature>
<feature type="domain" description="Histidine kinase/HSP90-like ATPase" evidence="11">
    <location>
        <begin position="637"/>
        <end position="735"/>
    </location>
</feature>
<dbReference type="Pfam" id="PF02518">
    <property type="entry name" value="HATPase_c"/>
    <property type="match status" value="1"/>
</dbReference>
<feature type="transmembrane region" description="Helical" evidence="10">
    <location>
        <begin position="179"/>
        <end position="198"/>
    </location>
</feature>
<dbReference type="InterPro" id="IPR036890">
    <property type="entry name" value="HATPase_C_sf"/>
</dbReference>
<keyword evidence="10" id="KW-0812">Transmembrane</keyword>
<dbReference type="GO" id="GO:0005524">
    <property type="term" value="F:ATP binding"/>
    <property type="evidence" value="ECO:0007669"/>
    <property type="project" value="UniProtKB-KW"/>
</dbReference>
<dbReference type="RefSeq" id="WP_337705913.1">
    <property type="nucleotide sequence ID" value="NZ_JBBEGM010000012.1"/>
</dbReference>
<evidence type="ECO:0000313" key="12">
    <source>
        <dbReference type="EMBL" id="MEJ2864550.1"/>
    </source>
</evidence>
<feature type="compositionally biased region" description="Low complexity" evidence="9">
    <location>
        <begin position="906"/>
        <end position="921"/>
    </location>
</feature>